<dbReference type="Gene3D" id="2.60.460.10">
    <property type="entry name" value="protein yfey like domain"/>
    <property type="match status" value="1"/>
</dbReference>
<comment type="caution">
    <text evidence="1">The sequence shown here is derived from an EMBL/GenBank/DDBJ whole genome shotgun (WGS) entry which is preliminary data.</text>
</comment>
<accession>A0ABM9S3K5</accession>
<proteinExistence type="predicted"/>
<reference evidence="1 2" key="1">
    <citation type="submission" date="2015-03" db="EMBL/GenBank/DDBJ databases">
        <authorList>
            <consortium name="Pathogen Informatics"/>
            <person name="Murphy D."/>
        </authorList>
    </citation>
    <scope>NUCLEOTIDE SEQUENCE [LARGE SCALE GENOMIC DNA]</scope>
    <source>
        <strain evidence="2">type strain: CIP110231</strain>
    </source>
</reference>
<evidence type="ECO:0000313" key="1">
    <source>
        <dbReference type="EMBL" id="CNE07871.1"/>
    </source>
</evidence>
<dbReference type="InterPro" id="IPR010938">
    <property type="entry name" value="DUF1131"/>
</dbReference>
<protein>
    <submittedName>
        <fullName evidence="1">Outer membrane lipoprotein YfeY</fullName>
    </submittedName>
</protein>
<dbReference type="NCBIfam" id="NF007990">
    <property type="entry name" value="PRK10718.1"/>
    <property type="match status" value="1"/>
</dbReference>
<keyword evidence="2" id="KW-1185">Reference proteome</keyword>
<dbReference type="Proteomes" id="UP000040578">
    <property type="component" value="Unassembled WGS sequence"/>
</dbReference>
<dbReference type="EMBL" id="CPYD01000002">
    <property type="protein sequence ID" value="CNE07871.1"/>
    <property type="molecule type" value="Genomic_DNA"/>
</dbReference>
<name>A0ABM9S3K5_9GAMM</name>
<keyword evidence="1" id="KW-0449">Lipoprotein</keyword>
<sequence length="194" mass="21045">MNLRPLLIGLPILLTGCSALSNFSWSSLSPTNWFGSSLRVTEQGVGGITAATAMNQDAINEGLNGDYRLRSGMAGNGDRLISFYQAMKDDQVKLIVSGQSKGTVERIDVMDKNISSQWGVKLDTPFSDIFKQAYGACQKGTGDDAEGVECVAPESQHVSYLFTGIWHGPEGLMPSDDALKSWKVSKIIWRAQAH</sequence>
<gene>
    <name evidence="1" type="primary">yfeY</name>
    <name evidence="1" type="ORF">ERS137967_00683</name>
</gene>
<evidence type="ECO:0000313" key="2">
    <source>
        <dbReference type="Proteomes" id="UP000040578"/>
    </source>
</evidence>
<dbReference type="PROSITE" id="PS51257">
    <property type="entry name" value="PROKAR_LIPOPROTEIN"/>
    <property type="match status" value="1"/>
</dbReference>
<dbReference type="RefSeq" id="WP_049596912.1">
    <property type="nucleotide sequence ID" value="NZ_CPYD01000002.1"/>
</dbReference>
<dbReference type="Pfam" id="PF06572">
    <property type="entry name" value="DUF1131"/>
    <property type="match status" value="1"/>
</dbReference>
<dbReference type="InterPro" id="IPR038714">
    <property type="entry name" value="YfeY-like_sf"/>
</dbReference>
<organism evidence="1 2">
    <name type="scientific">Yersinia nurmii</name>
    <dbReference type="NCBI Taxonomy" id="685706"/>
    <lineage>
        <taxon>Bacteria</taxon>
        <taxon>Pseudomonadati</taxon>
        <taxon>Pseudomonadota</taxon>
        <taxon>Gammaproteobacteria</taxon>
        <taxon>Enterobacterales</taxon>
        <taxon>Yersiniaceae</taxon>
        <taxon>Yersinia</taxon>
    </lineage>
</organism>